<protein>
    <submittedName>
        <fullName evidence="2">Uncharacterized protein</fullName>
    </submittedName>
</protein>
<gene>
    <name evidence="2" type="ORF">FHP91_13650</name>
</gene>
<organism evidence="2 3">
    <name type="scientific">Denitromonas halophila</name>
    <dbReference type="NCBI Taxonomy" id="1629404"/>
    <lineage>
        <taxon>Bacteria</taxon>
        <taxon>Pseudomonadati</taxon>
        <taxon>Pseudomonadota</taxon>
        <taxon>Betaproteobacteria</taxon>
        <taxon>Rhodocyclales</taxon>
        <taxon>Zoogloeaceae</taxon>
        <taxon>Denitromonas</taxon>
    </lineage>
</organism>
<evidence type="ECO:0000313" key="3">
    <source>
        <dbReference type="Proteomes" id="UP000319502"/>
    </source>
</evidence>
<evidence type="ECO:0000256" key="1">
    <source>
        <dbReference type="SAM" id="Phobius"/>
    </source>
</evidence>
<evidence type="ECO:0000313" key="2">
    <source>
        <dbReference type="EMBL" id="TVO53837.1"/>
    </source>
</evidence>
<feature type="transmembrane region" description="Helical" evidence="1">
    <location>
        <begin position="7"/>
        <end position="24"/>
    </location>
</feature>
<sequence length="76" mass="8329">MELNLTAAHLAGFVCMVWIGAHFIGGARLVRWCLWAGMWQLTTVVMPAHVDIPACVALFALCEYAFAKLTGGRRHG</sequence>
<dbReference type="Proteomes" id="UP000319502">
    <property type="component" value="Unassembled WGS sequence"/>
</dbReference>
<keyword evidence="1" id="KW-0812">Transmembrane</keyword>
<keyword evidence="1" id="KW-1133">Transmembrane helix</keyword>
<dbReference type="AlphaFoldDB" id="A0A557QLQ7"/>
<comment type="caution">
    <text evidence="2">The sequence shown here is derived from an EMBL/GenBank/DDBJ whole genome shotgun (WGS) entry which is preliminary data.</text>
</comment>
<feature type="transmembrane region" description="Helical" evidence="1">
    <location>
        <begin position="44"/>
        <end position="66"/>
    </location>
</feature>
<keyword evidence="3" id="KW-1185">Reference proteome</keyword>
<dbReference type="EMBL" id="VMNK01000014">
    <property type="protein sequence ID" value="TVO53837.1"/>
    <property type="molecule type" value="Genomic_DNA"/>
</dbReference>
<accession>A0A557QLQ7</accession>
<keyword evidence="1" id="KW-0472">Membrane</keyword>
<reference evidence="2 3" key="1">
    <citation type="submission" date="2019-07" db="EMBL/GenBank/DDBJ databases">
        <title>The pathways for chlorine oxyanion respiration interact through the shared metabolite chlorate.</title>
        <authorList>
            <person name="Barnum T.P."/>
            <person name="Cheng Y."/>
            <person name="Hill K.A."/>
            <person name="Lucas L.N."/>
            <person name="Carlson H.K."/>
            <person name="Coates J.D."/>
        </authorList>
    </citation>
    <scope>NUCLEOTIDE SEQUENCE [LARGE SCALE GENOMIC DNA]</scope>
    <source>
        <strain evidence="2 3">SFB-3</strain>
    </source>
</reference>
<proteinExistence type="predicted"/>
<dbReference type="RefSeq" id="WP_144310126.1">
    <property type="nucleotide sequence ID" value="NZ_VMNK01000014.1"/>
</dbReference>
<name>A0A557QLQ7_9RHOO</name>